<keyword evidence="1" id="KW-1133">Transmembrane helix</keyword>
<accession>A0A0S4KIG1</accession>
<keyword evidence="1" id="KW-0472">Membrane</keyword>
<evidence type="ECO:0000256" key="1">
    <source>
        <dbReference type="SAM" id="Phobius"/>
    </source>
</evidence>
<feature type="transmembrane region" description="Helical" evidence="1">
    <location>
        <begin position="193"/>
        <end position="214"/>
    </location>
</feature>
<dbReference type="Proteomes" id="UP000051952">
    <property type="component" value="Unassembled WGS sequence"/>
</dbReference>
<name>A0A0S4KIG1_BODSA</name>
<feature type="transmembrane region" description="Helical" evidence="1">
    <location>
        <begin position="220"/>
        <end position="244"/>
    </location>
</feature>
<feature type="transmembrane region" description="Helical" evidence="1">
    <location>
        <begin position="162"/>
        <end position="181"/>
    </location>
</feature>
<reference evidence="3" key="1">
    <citation type="submission" date="2015-09" db="EMBL/GenBank/DDBJ databases">
        <authorList>
            <consortium name="Pathogen Informatics"/>
        </authorList>
    </citation>
    <scope>NUCLEOTIDE SEQUENCE [LARGE SCALE GENOMIC DNA]</scope>
    <source>
        <strain evidence="3">Lake Konstanz</strain>
    </source>
</reference>
<evidence type="ECO:0000313" key="3">
    <source>
        <dbReference type="Proteomes" id="UP000051952"/>
    </source>
</evidence>
<feature type="transmembrane region" description="Helical" evidence="1">
    <location>
        <begin position="29"/>
        <end position="51"/>
    </location>
</feature>
<keyword evidence="1" id="KW-0812">Transmembrane</keyword>
<protein>
    <submittedName>
        <fullName evidence="2">Membrane-associated protein, putative</fullName>
    </submittedName>
</protein>
<gene>
    <name evidence="2" type="ORF">BSAL_85945</name>
</gene>
<dbReference type="EMBL" id="CYKH01001026">
    <property type="protein sequence ID" value="CUI14350.1"/>
    <property type="molecule type" value="Genomic_DNA"/>
</dbReference>
<proteinExistence type="predicted"/>
<dbReference type="VEuPathDB" id="TriTrypDB:BSAL_85945"/>
<sequence length="359" mass="38288">MAVLPSTAAGATLLLARLGVSGCAGGDAVLGLLGLAVSAAPVAAFLMLWAARVSGPSPDWACVPRLEADQKDAAPRTRSILPKAFTHLVRRAMRRSWEYIAASSFTLPDDARQRTPGMEAAWAVLLEYRELRYGALDAFVLAMVSCAGAASGLDGSGAACRAWGLVAVLLMVAQLVVMFPLRPFTTLFSFVQSAVVLTLTILSALAQLVYVWLYTTDTSGLWLISASTGCSFTVIGITCVRMLIDTYALLLATVRRLYLLHREQSMDASSEDKELALQWTDADDRGLGSVTRAKTPSTLVDDGSSCGDGEASIHVRATEHHDAMMMLEVMDSMFWDASGGALGTTTVAPQEGSDIFQIR</sequence>
<keyword evidence="3" id="KW-1185">Reference proteome</keyword>
<evidence type="ECO:0000313" key="2">
    <source>
        <dbReference type="EMBL" id="CUI14350.1"/>
    </source>
</evidence>
<dbReference type="AlphaFoldDB" id="A0A0S4KIG1"/>
<organism evidence="2 3">
    <name type="scientific">Bodo saltans</name>
    <name type="common">Flagellated protozoan</name>
    <dbReference type="NCBI Taxonomy" id="75058"/>
    <lineage>
        <taxon>Eukaryota</taxon>
        <taxon>Discoba</taxon>
        <taxon>Euglenozoa</taxon>
        <taxon>Kinetoplastea</taxon>
        <taxon>Metakinetoplastina</taxon>
        <taxon>Eubodonida</taxon>
        <taxon>Bodonidae</taxon>
        <taxon>Bodo</taxon>
    </lineage>
</organism>